<feature type="chain" id="PRO_5011437874" evidence="2">
    <location>
        <begin position="21"/>
        <end position="164"/>
    </location>
</feature>
<keyword evidence="5" id="KW-1185">Reference proteome</keyword>
<evidence type="ECO:0000313" key="4">
    <source>
        <dbReference type="EMBL" id="SDE88027.1"/>
    </source>
</evidence>
<dbReference type="Proteomes" id="UP000199321">
    <property type="component" value="Unassembled WGS sequence"/>
</dbReference>
<dbReference type="Pfam" id="PF18962">
    <property type="entry name" value="Por_Secre_tail"/>
    <property type="match status" value="1"/>
</dbReference>
<keyword evidence="1 2" id="KW-0732">Signal</keyword>
<evidence type="ECO:0000313" key="5">
    <source>
        <dbReference type="Proteomes" id="UP000199321"/>
    </source>
</evidence>
<accession>A0A1G7GIR1</accession>
<proteinExistence type="predicted"/>
<dbReference type="NCBIfam" id="TIGR04183">
    <property type="entry name" value="Por_Secre_tail"/>
    <property type="match status" value="1"/>
</dbReference>
<gene>
    <name evidence="4" type="ORF">SAMN05421855_103164</name>
</gene>
<dbReference type="AlphaFoldDB" id="A0A1G7GIR1"/>
<name>A0A1G7GIR1_9FLAO</name>
<reference evidence="4 5" key="1">
    <citation type="submission" date="2016-10" db="EMBL/GenBank/DDBJ databases">
        <authorList>
            <person name="de Groot N.N."/>
        </authorList>
    </citation>
    <scope>NUCLEOTIDE SEQUENCE [LARGE SCALE GENOMIC DNA]</scope>
    <source>
        <strain evidence="4 5">DSM 16195</strain>
    </source>
</reference>
<feature type="domain" description="Secretion system C-terminal sorting" evidence="3">
    <location>
        <begin position="87"/>
        <end position="159"/>
    </location>
</feature>
<feature type="signal peptide" evidence="2">
    <location>
        <begin position="1"/>
        <end position="20"/>
    </location>
</feature>
<dbReference type="OrthoDB" id="657352at2"/>
<dbReference type="EMBL" id="FNBA01000003">
    <property type="protein sequence ID" value="SDE88027.1"/>
    <property type="molecule type" value="Genomic_DNA"/>
</dbReference>
<organism evidence="4 5">
    <name type="scientific">Ulvibacter litoralis</name>
    <dbReference type="NCBI Taxonomy" id="227084"/>
    <lineage>
        <taxon>Bacteria</taxon>
        <taxon>Pseudomonadati</taxon>
        <taxon>Bacteroidota</taxon>
        <taxon>Flavobacteriia</taxon>
        <taxon>Flavobacteriales</taxon>
        <taxon>Flavobacteriaceae</taxon>
        <taxon>Ulvibacter</taxon>
    </lineage>
</organism>
<evidence type="ECO:0000256" key="1">
    <source>
        <dbReference type="ARBA" id="ARBA00022729"/>
    </source>
</evidence>
<evidence type="ECO:0000259" key="3">
    <source>
        <dbReference type="Pfam" id="PF18962"/>
    </source>
</evidence>
<dbReference type="RefSeq" id="WP_093144221.1">
    <property type="nucleotide sequence ID" value="NZ_BMWO01000003.1"/>
</dbReference>
<dbReference type="STRING" id="227084.SAMN05421855_103164"/>
<protein>
    <submittedName>
        <fullName evidence="4">Por secretion system C-terminal sorting domain-containing protein</fullName>
    </submittedName>
</protein>
<evidence type="ECO:0000256" key="2">
    <source>
        <dbReference type="SAM" id="SignalP"/>
    </source>
</evidence>
<dbReference type="InterPro" id="IPR026444">
    <property type="entry name" value="Secre_tail"/>
</dbReference>
<sequence>MKKTIYILLFMLFTLTVSQAQSLSQAVVSTSGNTINGASNTLSFTIGEPIIGAISNGEKLGQGFWLGAIEEIVLSNDDFTFEVTTTVYPNPVTDYLTINFKDMVARDFEIVIHDMNGKVILQKKVENNVNSETINFYNYNQGIYLLTIVQSATVKSKTFKIIKK</sequence>